<organism evidence="3 5">
    <name type="scientific">Dracunculus medinensis</name>
    <name type="common">Guinea worm</name>
    <dbReference type="NCBI Taxonomy" id="318479"/>
    <lineage>
        <taxon>Eukaryota</taxon>
        <taxon>Metazoa</taxon>
        <taxon>Ecdysozoa</taxon>
        <taxon>Nematoda</taxon>
        <taxon>Chromadorea</taxon>
        <taxon>Rhabditida</taxon>
        <taxon>Spirurina</taxon>
        <taxon>Dracunculoidea</taxon>
        <taxon>Dracunculidae</taxon>
        <taxon>Dracunculus</taxon>
    </lineage>
</organism>
<accession>A0A0N4UIA6</accession>
<proteinExistence type="predicted"/>
<protein>
    <submittedName>
        <fullName evidence="5">Non-specific serine/threonine protein kinase</fullName>
    </submittedName>
</protein>
<keyword evidence="4" id="KW-1185">Reference proteome</keyword>
<evidence type="ECO:0000313" key="2">
    <source>
        <dbReference type="EMBL" id="VDN59993.1"/>
    </source>
</evidence>
<evidence type="ECO:0000256" key="1">
    <source>
        <dbReference type="SAM" id="Phobius"/>
    </source>
</evidence>
<dbReference type="Proteomes" id="UP000038040">
    <property type="component" value="Unplaced"/>
</dbReference>
<keyword evidence="1" id="KW-0472">Membrane</keyword>
<keyword evidence="1" id="KW-1133">Transmembrane helix</keyword>
<name>A0A0N4UIA6_DRAME</name>
<dbReference type="AlphaFoldDB" id="A0A0N4UIA6"/>
<reference evidence="5" key="1">
    <citation type="submission" date="2017-02" db="UniProtKB">
        <authorList>
            <consortium name="WormBaseParasite"/>
        </authorList>
    </citation>
    <scope>IDENTIFICATION</scope>
</reference>
<dbReference type="Proteomes" id="UP000274756">
    <property type="component" value="Unassembled WGS sequence"/>
</dbReference>
<gene>
    <name evidence="2" type="ORF">DME_LOCUS9966</name>
</gene>
<dbReference type="STRING" id="318479.A0A0N4UIA6"/>
<dbReference type="EMBL" id="UYYG01001197">
    <property type="protein sequence ID" value="VDN59993.1"/>
    <property type="molecule type" value="Genomic_DNA"/>
</dbReference>
<dbReference type="OrthoDB" id="5907748at2759"/>
<dbReference type="WBParaSite" id="DME_0000733001-mRNA-1">
    <property type="protein sequence ID" value="DME_0000733001-mRNA-1"/>
    <property type="gene ID" value="DME_0000733001"/>
</dbReference>
<reference evidence="2 4" key="2">
    <citation type="submission" date="2018-11" db="EMBL/GenBank/DDBJ databases">
        <authorList>
            <consortium name="Pathogen Informatics"/>
        </authorList>
    </citation>
    <scope>NUCLEOTIDE SEQUENCE [LARGE SCALE GENOMIC DNA]</scope>
</reference>
<evidence type="ECO:0000313" key="4">
    <source>
        <dbReference type="Proteomes" id="UP000274756"/>
    </source>
</evidence>
<feature type="transmembrane region" description="Helical" evidence="1">
    <location>
        <begin position="52"/>
        <end position="70"/>
    </location>
</feature>
<sequence>MSWSLSDAAKSWTSNELISLMHFVVEDEAQSMKYDSVPLAAHVVCTSPGKLLFLYFPTFFTFFTLLFTVVEIHEWLIPSRASDEFILASHACQFLIKRFIIFMERRKYSATEIVDIISCFICGSPLQKSYIDTLSSSSSNQQIFPITVEIADKSHIDEVFRASDFPKMNGLYLFSKTTLEDIVKYMLPPSFIEILESKFEHFLLNISTSFDTCHISISDFLSAIASFPEICRLMELDIGKTNEDSIDFLGRLSNSLVFAICCIAISSDPDEFKSEAANQCISSISEIHKKMKDFMRYSHNAVEFYLQTTDFLSRCITEMILANKINMVYLLGEHLLNLYLPLTVQFLNDDLRRKICDVLWIIAKISLINAKNLHEPVLGKVFIKLSFSDGPTIGVGDWLENILNSVPAYLDQQEAALALNRSSFGVITSSKVMLIDELFRVMKGDCCALTANNLCQKIISSSLTSPRLSLHVILRLLESVGCSSNVNLPLSSSYFLILSHAVHLLGSDQLKIAISKAASIVLDNLKSGQIYGKIRILMQSLYLILLGKQKNLREEFSEYSECDFFKESNWSSLVGNIVKIDFENWDELYSLLVKLLFFKASWCELQLRINNVLPEFITEISDFNFVLYDALLLMVAELKKLNLSTDFVKELIHFCGGFFHFILTAMIKESGISEMSIDFYLDTLSVAVCPLIKKLSNDMVAFLSLLREKALRNIRKWSDVSLVEDDSRNSIINRLTDPNKTIISDDDSFGSGMVYHAIHSALMNLVILALYHLQKRYVIYICCETLICD</sequence>
<evidence type="ECO:0000313" key="3">
    <source>
        <dbReference type="Proteomes" id="UP000038040"/>
    </source>
</evidence>
<evidence type="ECO:0000313" key="5">
    <source>
        <dbReference type="WBParaSite" id="DME_0000733001-mRNA-1"/>
    </source>
</evidence>
<keyword evidence="1" id="KW-0812">Transmembrane</keyword>